<dbReference type="GO" id="GO:0003677">
    <property type="term" value="F:DNA binding"/>
    <property type="evidence" value="ECO:0007669"/>
    <property type="project" value="UniProtKB-KW"/>
</dbReference>
<dbReference type="Pfam" id="PF00319">
    <property type="entry name" value="SRF-TF"/>
    <property type="match status" value="1"/>
</dbReference>
<evidence type="ECO:0000313" key="9">
    <source>
        <dbReference type="Proteomes" id="UP001371456"/>
    </source>
</evidence>
<dbReference type="Proteomes" id="UP001371456">
    <property type="component" value="Unassembled WGS sequence"/>
</dbReference>
<keyword evidence="5" id="KW-0539">Nucleus</keyword>
<name>A0AAN8UBN3_SOLBU</name>
<dbReference type="CDD" id="cd00120">
    <property type="entry name" value="MADS"/>
    <property type="match status" value="1"/>
</dbReference>
<accession>A0AAN8UBN3</accession>
<dbReference type="AlphaFoldDB" id="A0AAN8UBN3"/>
<comment type="caution">
    <text evidence="8">The sequence shown here is derived from an EMBL/GenBank/DDBJ whole genome shotgun (WGS) entry which is preliminary data.</text>
</comment>
<dbReference type="EMBL" id="JBANQN010000001">
    <property type="protein sequence ID" value="KAK6803510.1"/>
    <property type="molecule type" value="Genomic_DNA"/>
</dbReference>
<evidence type="ECO:0000256" key="3">
    <source>
        <dbReference type="ARBA" id="ARBA00023125"/>
    </source>
</evidence>
<keyword evidence="3" id="KW-0238">DNA-binding</keyword>
<evidence type="ECO:0000256" key="4">
    <source>
        <dbReference type="ARBA" id="ARBA00023163"/>
    </source>
</evidence>
<proteinExistence type="predicted"/>
<dbReference type="Gene3D" id="3.40.1810.10">
    <property type="entry name" value="Transcription factor, MADS-box"/>
    <property type="match status" value="1"/>
</dbReference>
<feature type="coiled-coil region" evidence="6">
    <location>
        <begin position="87"/>
        <end position="114"/>
    </location>
</feature>
<reference evidence="8 9" key="1">
    <citation type="submission" date="2024-02" db="EMBL/GenBank/DDBJ databases">
        <title>de novo genome assembly of Solanum bulbocastanum strain 11H21.</title>
        <authorList>
            <person name="Hosaka A.J."/>
        </authorList>
    </citation>
    <scope>NUCLEOTIDE SEQUENCE [LARGE SCALE GENOMIC DNA]</scope>
    <source>
        <tissue evidence="8">Young leaves</tissue>
    </source>
</reference>
<dbReference type="SMART" id="SM00432">
    <property type="entry name" value="MADS"/>
    <property type="match status" value="1"/>
</dbReference>
<sequence length="382" mass="42871">MVRKKVKLAFMENDIERKVSYRKRQKGFLTKAHELNTLCDVELATLVNSPYHNEPEAFPNHEAATGIFTKFIDLPEEKKSKNMKTHENITAKRIEKIEKELEKVRKENKKMEYTNQMYGLLNGEEMPNSMHPEDLNNLCYVINKNLKLINDGIKAKTHEEGSTSNAPQPIARQMNSGGTCFDMSWAPLLAPVDAPVLSEIPFLVSSIVPSGTNFERPRSPLNLVPDVTPTSMVPLMAPLMVPSNATDQMPQFMFPLRTPPQMVPLVDLSQVPSLLSSQWYPEIAYPVLPTTMAYPMPSLMITPPMSNLVFPQTAPQIDPLMNISSMSASVPMDNNVDGSLGIPRSPSFSELLTLNDDEIMTLLDDTSFDINVQDPNHHHNNL</sequence>
<dbReference type="GO" id="GO:0046983">
    <property type="term" value="F:protein dimerization activity"/>
    <property type="evidence" value="ECO:0007669"/>
    <property type="project" value="InterPro"/>
</dbReference>
<organism evidence="8 9">
    <name type="scientific">Solanum bulbocastanum</name>
    <name type="common">Wild potato</name>
    <dbReference type="NCBI Taxonomy" id="147425"/>
    <lineage>
        <taxon>Eukaryota</taxon>
        <taxon>Viridiplantae</taxon>
        <taxon>Streptophyta</taxon>
        <taxon>Embryophyta</taxon>
        <taxon>Tracheophyta</taxon>
        <taxon>Spermatophyta</taxon>
        <taxon>Magnoliopsida</taxon>
        <taxon>eudicotyledons</taxon>
        <taxon>Gunneridae</taxon>
        <taxon>Pentapetalae</taxon>
        <taxon>asterids</taxon>
        <taxon>lamiids</taxon>
        <taxon>Solanales</taxon>
        <taxon>Solanaceae</taxon>
        <taxon>Solanoideae</taxon>
        <taxon>Solaneae</taxon>
        <taxon>Solanum</taxon>
    </lineage>
</organism>
<protein>
    <recommendedName>
        <fullName evidence="7">MADS-box domain-containing protein</fullName>
    </recommendedName>
</protein>
<evidence type="ECO:0000313" key="8">
    <source>
        <dbReference type="EMBL" id="KAK6803510.1"/>
    </source>
</evidence>
<keyword evidence="4" id="KW-0804">Transcription</keyword>
<dbReference type="InterPro" id="IPR050142">
    <property type="entry name" value="MADS-box/MEF2_TF"/>
</dbReference>
<evidence type="ECO:0000256" key="5">
    <source>
        <dbReference type="ARBA" id="ARBA00023242"/>
    </source>
</evidence>
<evidence type="ECO:0000256" key="2">
    <source>
        <dbReference type="ARBA" id="ARBA00023015"/>
    </source>
</evidence>
<evidence type="ECO:0000259" key="7">
    <source>
        <dbReference type="PROSITE" id="PS50066"/>
    </source>
</evidence>
<evidence type="ECO:0000256" key="1">
    <source>
        <dbReference type="ARBA" id="ARBA00004123"/>
    </source>
</evidence>
<dbReference type="InterPro" id="IPR036879">
    <property type="entry name" value="TF_MADSbox_sf"/>
</dbReference>
<evidence type="ECO:0000256" key="6">
    <source>
        <dbReference type="SAM" id="Coils"/>
    </source>
</evidence>
<dbReference type="PROSITE" id="PS50066">
    <property type="entry name" value="MADS_BOX_2"/>
    <property type="match status" value="1"/>
</dbReference>
<keyword evidence="2" id="KW-0805">Transcription regulation</keyword>
<keyword evidence="6" id="KW-0175">Coiled coil</keyword>
<dbReference type="SUPFAM" id="SSF55455">
    <property type="entry name" value="SRF-like"/>
    <property type="match status" value="1"/>
</dbReference>
<dbReference type="PANTHER" id="PTHR48019">
    <property type="entry name" value="SERUM RESPONSE FACTOR HOMOLOG"/>
    <property type="match status" value="1"/>
</dbReference>
<keyword evidence="9" id="KW-1185">Reference proteome</keyword>
<comment type="subcellular location">
    <subcellularLocation>
        <location evidence="1">Nucleus</location>
    </subcellularLocation>
</comment>
<dbReference type="PRINTS" id="PR00404">
    <property type="entry name" value="MADSDOMAIN"/>
</dbReference>
<gene>
    <name evidence="8" type="ORF">RDI58_001294</name>
</gene>
<feature type="domain" description="MADS-box" evidence="7">
    <location>
        <begin position="1"/>
        <end position="49"/>
    </location>
</feature>
<dbReference type="InterPro" id="IPR002100">
    <property type="entry name" value="TF_MADSbox"/>
</dbReference>
<dbReference type="GO" id="GO:0005634">
    <property type="term" value="C:nucleus"/>
    <property type="evidence" value="ECO:0007669"/>
    <property type="project" value="UniProtKB-SubCell"/>
</dbReference>